<sequence>MKSLIDYIIYRLFWIYQKKDPAPLATTTSLVILAMGAFWVFISILALRIIFGVSVYDIIPDGSRTPLLIYMFSIYGLVYWRIKRKYTENYINTVLTPKFIKNRYNKKIKGWIIITACFSCFLVCIVLASMIDWFFRR</sequence>
<dbReference type="Proteomes" id="UP000030103">
    <property type="component" value="Unassembled WGS sequence"/>
</dbReference>
<protein>
    <submittedName>
        <fullName evidence="2">Uncharacterized protein</fullName>
    </submittedName>
</protein>
<dbReference type="AlphaFoldDB" id="A0A0A2E765"/>
<evidence type="ECO:0000256" key="1">
    <source>
        <dbReference type="SAM" id="Phobius"/>
    </source>
</evidence>
<reference evidence="2 3" key="1">
    <citation type="submission" date="2014-09" db="EMBL/GenBank/DDBJ databases">
        <title>Draft Genome Sequence of Porphyromonas macacae COT-192_OH2859.</title>
        <authorList>
            <person name="Wallis C."/>
            <person name="Deusch O."/>
            <person name="O'Flynn C."/>
            <person name="Davis I."/>
            <person name="Horsfall A."/>
            <person name="Kirkwood N."/>
            <person name="Harris S."/>
            <person name="Eisen J.A."/>
            <person name="Coil D.A."/>
            <person name="Darling A.E."/>
            <person name="Jospin G."/>
            <person name="Alexiev A."/>
        </authorList>
    </citation>
    <scope>NUCLEOTIDE SEQUENCE [LARGE SCALE GENOMIC DNA]</scope>
    <source>
        <strain evidence="3">COT-192 OH2859</strain>
    </source>
</reference>
<name>A0A0A2E765_9PORP</name>
<accession>A0A0A2E765</accession>
<comment type="caution">
    <text evidence="2">The sequence shown here is derived from an EMBL/GenBank/DDBJ whole genome shotgun (WGS) entry which is preliminary data.</text>
</comment>
<keyword evidence="1" id="KW-0812">Transmembrane</keyword>
<evidence type="ECO:0000313" key="2">
    <source>
        <dbReference type="EMBL" id="KGN73462.1"/>
    </source>
</evidence>
<dbReference type="STRING" id="28115.HQ47_08375"/>
<organism evidence="2 3">
    <name type="scientific">Porphyromonas macacae</name>
    <dbReference type="NCBI Taxonomy" id="28115"/>
    <lineage>
        <taxon>Bacteria</taxon>
        <taxon>Pseudomonadati</taxon>
        <taxon>Bacteroidota</taxon>
        <taxon>Bacteroidia</taxon>
        <taxon>Bacteroidales</taxon>
        <taxon>Porphyromonadaceae</taxon>
        <taxon>Porphyromonas</taxon>
    </lineage>
</organism>
<feature type="transmembrane region" description="Helical" evidence="1">
    <location>
        <begin position="111"/>
        <end position="135"/>
    </location>
</feature>
<dbReference type="EMBL" id="JRFA01000023">
    <property type="protein sequence ID" value="KGN73462.1"/>
    <property type="molecule type" value="Genomic_DNA"/>
</dbReference>
<keyword evidence="3" id="KW-1185">Reference proteome</keyword>
<feature type="transmembrane region" description="Helical" evidence="1">
    <location>
        <begin position="63"/>
        <end position="82"/>
    </location>
</feature>
<keyword evidence="1" id="KW-0472">Membrane</keyword>
<proteinExistence type="predicted"/>
<keyword evidence="1" id="KW-1133">Transmembrane helix</keyword>
<feature type="transmembrane region" description="Helical" evidence="1">
    <location>
        <begin position="21"/>
        <end position="51"/>
    </location>
</feature>
<evidence type="ECO:0000313" key="3">
    <source>
        <dbReference type="Proteomes" id="UP000030103"/>
    </source>
</evidence>
<gene>
    <name evidence="2" type="ORF">HQ47_08375</name>
</gene>